<reference evidence="10" key="1">
    <citation type="journal article" date="2019" name="Int. J. Syst. Evol. Microbiol.">
        <title>The Global Catalogue of Microorganisms (GCM) 10K type strain sequencing project: providing services to taxonomists for standard genome sequencing and annotation.</title>
        <authorList>
            <consortium name="The Broad Institute Genomics Platform"/>
            <consortium name="The Broad Institute Genome Sequencing Center for Infectious Disease"/>
            <person name="Wu L."/>
            <person name="Ma J."/>
        </authorList>
    </citation>
    <scope>NUCLEOTIDE SEQUENCE [LARGE SCALE GENOMIC DNA]</scope>
    <source>
        <strain evidence="10">CCM 8906</strain>
    </source>
</reference>
<evidence type="ECO:0000256" key="1">
    <source>
        <dbReference type="ARBA" id="ARBA00004651"/>
    </source>
</evidence>
<evidence type="ECO:0000313" key="10">
    <source>
        <dbReference type="Proteomes" id="UP001597195"/>
    </source>
</evidence>
<keyword evidence="5 7" id="KW-1133">Transmembrane helix</keyword>
<evidence type="ECO:0000256" key="7">
    <source>
        <dbReference type="SAM" id="Phobius"/>
    </source>
</evidence>
<dbReference type="Gene3D" id="1.20.1250.20">
    <property type="entry name" value="MFS general substrate transporter like domains"/>
    <property type="match status" value="1"/>
</dbReference>
<dbReference type="Proteomes" id="UP001597195">
    <property type="component" value="Unassembled WGS sequence"/>
</dbReference>
<feature type="transmembrane region" description="Helical" evidence="7">
    <location>
        <begin position="136"/>
        <end position="157"/>
    </location>
</feature>
<feature type="transmembrane region" description="Helical" evidence="7">
    <location>
        <begin position="163"/>
        <end position="186"/>
    </location>
</feature>
<dbReference type="EMBL" id="JBHTOM010000014">
    <property type="protein sequence ID" value="MFD1549974.1"/>
    <property type="molecule type" value="Genomic_DNA"/>
</dbReference>
<keyword evidence="2" id="KW-0813">Transport</keyword>
<feature type="transmembrane region" description="Helical" evidence="7">
    <location>
        <begin position="323"/>
        <end position="341"/>
    </location>
</feature>
<feature type="transmembrane region" description="Helical" evidence="7">
    <location>
        <begin position="261"/>
        <end position="277"/>
    </location>
</feature>
<feature type="domain" description="Major facilitator superfamily (MFS) profile" evidence="8">
    <location>
        <begin position="11"/>
        <end position="444"/>
    </location>
</feature>
<dbReference type="PANTHER" id="PTHR42718">
    <property type="entry name" value="MAJOR FACILITATOR SUPERFAMILY MULTIDRUG TRANSPORTER MFSC"/>
    <property type="match status" value="1"/>
</dbReference>
<feature type="transmembrane region" description="Helical" evidence="7">
    <location>
        <begin position="347"/>
        <end position="369"/>
    </location>
</feature>
<proteinExistence type="predicted"/>
<protein>
    <submittedName>
        <fullName evidence="9">MFS transporter</fullName>
    </submittedName>
</protein>
<dbReference type="Gene3D" id="1.20.1720.10">
    <property type="entry name" value="Multidrug resistance protein D"/>
    <property type="match status" value="1"/>
</dbReference>
<evidence type="ECO:0000256" key="4">
    <source>
        <dbReference type="ARBA" id="ARBA00022692"/>
    </source>
</evidence>
<evidence type="ECO:0000313" key="9">
    <source>
        <dbReference type="EMBL" id="MFD1549974.1"/>
    </source>
</evidence>
<organism evidence="9 10">
    <name type="scientific">Levilactobacillus fuyuanensis</name>
    <dbReference type="NCBI Taxonomy" id="2486022"/>
    <lineage>
        <taxon>Bacteria</taxon>
        <taxon>Bacillati</taxon>
        <taxon>Bacillota</taxon>
        <taxon>Bacilli</taxon>
        <taxon>Lactobacillales</taxon>
        <taxon>Lactobacillaceae</taxon>
        <taxon>Levilactobacillus</taxon>
    </lineage>
</organism>
<feature type="transmembrane region" description="Helical" evidence="7">
    <location>
        <begin position="418"/>
        <end position="441"/>
    </location>
</feature>
<feature type="transmembrane region" description="Helical" evidence="7">
    <location>
        <begin position="381"/>
        <end position="406"/>
    </location>
</feature>
<feature type="transmembrane region" description="Helical" evidence="7">
    <location>
        <begin position="198"/>
        <end position="215"/>
    </location>
</feature>
<comment type="caution">
    <text evidence="9">The sequence shown here is derived from an EMBL/GenBank/DDBJ whole genome shotgun (WGS) entry which is preliminary data.</text>
</comment>
<dbReference type="PROSITE" id="PS50850">
    <property type="entry name" value="MFS"/>
    <property type="match status" value="1"/>
</dbReference>
<dbReference type="InterPro" id="IPR036259">
    <property type="entry name" value="MFS_trans_sf"/>
</dbReference>
<evidence type="ECO:0000259" key="8">
    <source>
        <dbReference type="PROSITE" id="PS50850"/>
    </source>
</evidence>
<dbReference type="CDD" id="cd17321">
    <property type="entry name" value="MFS_MMR_MDR_like"/>
    <property type="match status" value="1"/>
</dbReference>
<feature type="transmembrane region" description="Helical" evidence="7">
    <location>
        <begin position="283"/>
        <end position="302"/>
    </location>
</feature>
<evidence type="ECO:0000256" key="3">
    <source>
        <dbReference type="ARBA" id="ARBA00022475"/>
    </source>
</evidence>
<dbReference type="RefSeq" id="WP_125701654.1">
    <property type="nucleotide sequence ID" value="NZ_JBHTOM010000014.1"/>
</dbReference>
<feature type="transmembrane region" description="Helical" evidence="7">
    <location>
        <begin position="46"/>
        <end position="65"/>
    </location>
</feature>
<dbReference type="PANTHER" id="PTHR42718:SF46">
    <property type="entry name" value="BLR6921 PROTEIN"/>
    <property type="match status" value="1"/>
</dbReference>
<feature type="transmembrane region" description="Helical" evidence="7">
    <location>
        <begin position="12"/>
        <end position="34"/>
    </location>
</feature>
<dbReference type="InterPro" id="IPR020846">
    <property type="entry name" value="MFS_dom"/>
</dbReference>
<name>A0ABW4H5F1_9LACO</name>
<dbReference type="SUPFAM" id="SSF103473">
    <property type="entry name" value="MFS general substrate transporter"/>
    <property type="match status" value="1"/>
</dbReference>
<comment type="subcellular location">
    <subcellularLocation>
        <location evidence="1">Cell membrane</location>
        <topology evidence="1">Multi-pass membrane protein</topology>
    </subcellularLocation>
</comment>
<evidence type="ECO:0000256" key="2">
    <source>
        <dbReference type="ARBA" id="ARBA00022448"/>
    </source>
</evidence>
<evidence type="ECO:0000256" key="5">
    <source>
        <dbReference type="ARBA" id="ARBA00022989"/>
    </source>
</evidence>
<accession>A0ABW4H5F1</accession>
<feature type="transmembrane region" description="Helical" evidence="7">
    <location>
        <begin position="77"/>
        <end position="100"/>
    </location>
</feature>
<keyword evidence="3" id="KW-1003">Cell membrane</keyword>
<feature type="transmembrane region" description="Helical" evidence="7">
    <location>
        <begin position="221"/>
        <end position="240"/>
    </location>
</feature>
<evidence type="ECO:0000256" key="6">
    <source>
        <dbReference type="ARBA" id="ARBA00023136"/>
    </source>
</evidence>
<keyword evidence="10" id="KW-1185">Reference proteome</keyword>
<gene>
    <name evidence="9" type="ORF">ACFQ5T_09815</name>
</gene>
<keyword evidence="4 7" id="KW-0812">Transmembrane</keyword>
<sequence length="449" mass="48203">MSQNQKKFGIVLPIILLSYFMILLDNSIIFTSLVRIASDLHLDAQTLAWVSSAYTLTFGGFQLFGGRLGDVYGRKRVFLIGLLLFSFGSLMVGLSTNAAMIIAMRAFQGIGSAILAPTTLALLLDNYQGTIRSRAIAAYGTTAGIGASFGMVFGGIITSTFSWRYGFFLNVPVGLLMFVLTIRYVADNQNKSATRLDIVGTILSVLGLSALVYSIDGTSHQLLALVVAVIALGLFIYAEYVIKNPIMPLRLFADRQRNSAYIARFFFIGAAFAYYFVTTQALQHIYGFTPLLTGLAFLPVTIPQFVGALQVSRLSSKIGTARLIVLADLLVTLSFLATVVLGIDRGYWIAIVIPMIIFGYGQGLVLSPLTMEGVANTDPEIAGAASGVVNTVHQFGQSVGVSAVIALTSSVHDFSASYHAQLLIIATIAGLSLMAALVLLADRNRQGTR</sequence>
<dbReference type="InterPro" id="IPR011701">
    <property type="entry name" value="MFS"/>
</dbReference>
<feature type="transmembrane region" description="Helical" evidence="7">
    <location>
        <begin position="106"/>
        <end position="124"/>
    </location>
</feature>
<dbReference type="Pfam" id="PF07690">
    <property type="entry name" value="MFS_1"/>
    <property type="match status" value="1"/>
</dbReference>
<keyword evidence="6 7" id="KW-0472">Membrane</keyword>